<dbReference type="PANTHER" id="PTHR43847">
    <property type="entry name" value="BLL3993 PROTEIN"/>
    <property type="match status" value="1"/>
</dbReference>
<sequence>MGRINDKLKRCSSDPLQGPGVAVPPPFLYATAFLSGMALNYFWPWPLFPDPLAQFTGTAMLIASILIIAPVLLRFRRHQTTLDVRKPASALITDGPYAYSRNPVYVSLTLCYLGAGSIVNQGWILLLTPPLLLVMHYWVVCAEERHLQAKFGVYYSNYKKKVRRWF</sequence>
<keyword evidence="7" id="KW-1185">Reference proteome</keyword>
<keyword evidence="6" id="KW-0489">Methyltransferase</keyword>
<reference evidence="6 7" key="1">
    <citation type="submission" date="2019-09" db="EMBL/GenBank/DDBJ databases">
        <title>Ecophysiology of the spiral-shaped methanotroph Methylospira mobilis as revealed by the complete genome sequence.</title>
        <authorList>
            <person name="Oshkin I.Y."/>
            <person name="Dedysh S.N."/>
            <person name="Miroshnikov K."/>
            <person name="Danilova O.V."/>
            <person name="Hakobyan A."/>
            <person name="Liesack W."/>
        </authorList>
    </citation>
    <scope>NUCLEOTIDE SEQUENCE [LARGE SCALE GENOMIC DNA]</scope>
    <source>
        <strain evidence="6 7">Shm1</strain>
    </source>
</reference>
<evidence type="ECO:0000256" key="2">
    <source>
        <dbReference type="ARBA" id="ARBA00022692"/>
    </source>
</evidence>
<dbReference type="Gene3D" id="1.20.120.1630">
    <property type="match status" value="1"/>
</dbReference>
<dbReference type="InterPro" id="IPR052527">
    <property type="entry name" value="Metal_cation-efflux_comp"/>
</dbReference>
<evidence type="ECO:0000313" key="7">
    <source>
        <dbReference type="Proteomes" id="UP000325755"/>
    </source>
</evidence>
<evidence type="ECO:0000313" key="6">
    <source>
        <dbReference type="EMBL" id="QFY43188.1"/>
    </source>
</evidence>
<organism evidence="6 7">
    <name type="scientific">Candidatus Methylospira mobilis</name>
    <dbReference type="NCBI Taxonomy" id="1808979"/>
    <lineage>
        <taxon>Bacteria</taxon>
        <taxon>Pseudomonadati</taxon>
        <taxon>Pseudomonadota</taxon>
        <taxon>Gammaproteobacteria</taxon>
        <taxon>Methylococcales</taxon>
        <taxon>Methylococcaceae</taxon>
        <taxon>Candidatus Methylospira</taxon>
    </lineage>
</organism>
<accession>A0A5Q0BM33</accession>
<keyword evidence="2 5" id="KW-0812">Transmembrane</keyword>
<dbReference type="InterPro" id="IPR007318">
    <property type="entry name" value="Phopholipid_MeTrfase"/>
</dbReference>
<keyword evidence="6" id="KW-0808">Transferase</keyword>
<dbReference type="Proteomes" id="UP000325755">
    <property type="component" value="Chromosome"/>
</dbReference>
<dbReference type="GO" id="GO:0008168">
    <property type="term" value="F:methyltransferase activity"/>
    <property type="evidence" value="ECO:0007669"/>
    <property type="project" value="UniProtKB-KW"/>
</dbReference>
<evidence type="ECO:0000256" key="4">
    <source>
        <dbReference type="ARBA" id="ARBA00023136"/>
    </source>
</evidence>
<name>A0A5Q0BM33_9GAMM</name>
<proteinExistence type="predicted"/>
<evidence type="ECO:0000256" key="5">
    <source>
        <dbReference type="SAM" id="Phobius"/>
    </source>
</evidence>
<dbReference type="AlphaFoldDB" id="A0A5Q0BM33"/>
<evidence type="ECO:0000256" key="1">
    <source>
        <dbReference type="ARBA" id="ARBA00004127"/>
    </source>
</evidence>
<dbReference type="GO" id="GO:0012505">
    <property type="term" value="C:endomembrane system"/>
    <property type="evidence" value="ECO:0007669"/>
    <property type="project" value="UniProtKB-SubCell"/>
</dbReference>
<evidence type="ECO:0000256" key="3">
    <source>
        <dbReference type="ARBA" id="ARBA00022989"/>
    </source>
</evidence>
<dbReference type="PANTHER" id="PTHR43847:SF1">
    <property type="entry name" value="BLL3993 PROTEIN"/>
    <property type="match status" value="1"/>
</dbReference>
<comment type="subcellular location">
    <subcellularLocation>
        <location evidence="1">Endomembrane system</location>
        <topology evidence="1">Multi-pass membrane protein</topology>
    </subcellularLocation>
</comment>
<dbReference type="EMBL" id="CP044205">
    <property type="protein sequence ID" value="QFY43188.1"/>
    <property type="molecule type" value="Genomic_DNA"/>
</dbReference>
<dbReference type="InParanoid" id="A0A5Q0BM33"/>
<gene>
    <name evidence="6" type="ORF">F6R98_11630</name>
</gene>
<dbReference type="KEGG" id="mmob:F6R98_11630"/>
<dbReference type="OrthoDB" id="5293276at2"/>
<dbReference type="Pfam" id="PF04191">
    <property type="entry name" value="PEMT"/>
    <property type="match status" value="1"/>
</dbReference>
<protein>
    <submittedName>
        <fullName evidence="6">Isoprenylcysteine carboxylmethyltransferase family protein</fullName>
    </submittedName>
</protein>
<keyword evidence="4 5" id="KW-0472">Membrane</keyword>
<feature type="transmembrane region" description="Helical" evidence="5">
    <location>
        <begin position="55"/>
        <end position="75"/>
    </location>
</feature>
<feature type="transmembrane region" description="Helical" evidence="5">
    <location>
        <begin position="21"/>
        <end position="43"/>
    </location>
</feature>
<dbReference type="RefSeq" id="WP_153249169.1">
    <property type="nucleotide sequence ID" value="NZ_CP044205.1"/>
</dbReference>
<keyword evidence="3 5" id="KW-1133">Transmembrane helix</keyword>
<dbReference type="GO" id="GO:0032259">
    <property type="term" value="P:methylation"/>
    <property type="evidence" value="ECO:0007669"/>
    <property type="project" value="UniProtKB-KW"/>
</dbReference>